<reference evidence="1" key="1">
    <citation type="journal article" date="2019" name="bioRxiv">
        <title>The Genome of the Zebra Mussel, Dreissena polymorpha: A Resource for Invasive Species Research.</title>
        <authorList>
            <person name="McCartney M.A."/>
            <person name="Auch B."/>
            <person name="Kono T."/>
            <person name="Mallez S."/>
            <person name="Zhang Y."/>
            <person name="Obille A."/>
            <person name="Becker A."/>
            <person name="Abrahante J.E."/>
            <person name="Garbe J."/>
            <person name="Badalamenti J.P."/>
            <person name="Herman A."/>
            <person name="Mangelson H."/>
            <person name="Liachko I."/>
            <person name="Sullivan S."/>
            <person name="Sone E.D."/>
            <person name="Koren S."/>
            <person name="Silverstein K.A.T."/>
            <person name="Beckman K.B."/>
            <person name="Gohl D.M."/>
        </authorList>
    </citation>
    <scope>NUCLEOTIDE SEQUENCE</scope>
    <source>
        <strain evidence="1">Duluth1</strain>
        <tissue evidence="1">Whole animal</tissue>
    </source>
</reference>
<protein>
    <submittedName>
        <fullName evidence="1">Uncharacterized protein</fullName>
    </submittedName>
</protein>
<evidence type="ECO:0000313" key="1">
    <source>
        <dbReference type="EMBL" id="KAH3708272.1"/>
    </source>
</evidence>
<name>A0A9D4BTS1_DREPO</name>
<keyword evidence="2" id="KW-1185">Reference proteome</keyword>
<accession>A0A9D4BTS1</accession>
<proteinExistence type="predicted"/>
<dbReference type="Proteomes" id="UP000828390">
    <property type="component" value="Unassembled WGS sequence"/>
</dbReference>
<dbReference type="EMBL" id="JAIWYP010000014">
    <property type="protein sequence ID" value="KAH3708272.1"/>
    <property type="molecule type" value="Genomic_DNA"/>
</dbReference>
<comment type="caution">
    <text evidence="1">The sequence shown here is derived from an EMBL/GenBank/DDBJ whole genome shotgun (WGS) entry which is preliminary data.</text>
</comment>
<evidence type="ECO:0000313" key="2">
    <source>
        <dbReference type="Proteomes" id="UP000828390"/>
    </source>
</evidence>
<organism evidence="1 2">
    <name type="scientific">Dreissena polymorpha</name>
    <name type="common">Zebra mussel</name>
    <name type="synonym">Mytilus polymorpha</name>
    <dbReference type="NCBI Taxonomy" id="45954"/>
    <lineage>
        <taxon>Eukaryota</taxon>
        <taxon>Metazoa</taxon>
        <taxon>Spiralia</taxon>
        <taxon>Lophotrochozoa</taxon>
        <taxon>Mollusca</taxon>
        <taxon>Bivalvia</taxon>
        <taxon>Autobranchia</taxon>
        <taxon>Heteroconchia</taxon>
        <taxon>Euheterodonta</taxon>
        <taxon>Imparidentia</taxon>
        <taxon>Neoheterodontei</taxon>
        <taxon>Myida</taxon>
        <taxon>Dreissenoidea</taxon>
        <taxon>Dreissenidae</taxon>
        <taxon>Dreissena</taxon>
    </lineage>
</organism>
<sequence length="110" mass="12926">MPTTERIYWPALTSFWTRLLCYHLAKGTPLFESSLRNQSLHKVRGKLLLNLPLTEVGNQHRKKRNRPTEMTLPYNALEVCMQLTFLKHFVRKRGLNCALQHSGRLHASWQ</sequence>
<gene>
    <name evidence="1" type="ORF">DPMN_067719</name>
</gene>
<dbReference type="AlphaFoldDB" id="A0A9D4BTS1"/>
<reference evidence="1" key="2">
    <citation type="submission" date="2020-11" db="EMBL/GenBank/DDBJ databases">
        <authorList>
            <person name="McCartney M.A."/>
            <person name="Auch B."/>
            <person name="Kono T."/>
            <person name="Mallez S."/>
            <person name="Becker A."/>
            <person name="Gohl D.M."/>
            <person name="Silverstein K.A.T."/>
            <person name="Koren S."/>
            <person name="Bechman K.B."/>
            <person name="Herman A."/>
            <person name="Abrahante J.E."/>
            <person name="Garbe J."/>
        </authorList>
    </citation>
    <scope>NUCLEOTIDE SEQUENCE</scope>
    <source>
        <strain evidence="1">Duluth1</strain>
        <tissue evidence="1">Whole animal</tissue>
    </source>
</reference>